<evidence type="ECO:0000256" key="1">
    <source>
        <dbReference type="ARBA" id="ARBA00022898"/>
    </source>
</evidence>
<evidence type="ECO:0000313" key="3">
    <source>
        <dbReference type="EMBL" id="SVD05836.1"/>
    </source>
</evidence>
<dbReference type="Gene3D" id="3.90.1150.10">
    <property type="entry name" value="Aspartate Aminotransferase, domain 1"/>
    <property type="match status" value="1"/>
</dbReference>
<dbReference type="InterPro" id="IPR000653">
    <property type="entry name" value="DegT/StrS_aminotransferase"/>
</dbReference>
<organism evidence="3">
    <name type="scientific">marine metagenome</name>
    <dbReference type="NCBI Taxonomy" id="408172"/>
    <lineage>
        <taxon>unclassified sequences</taxon>
        <taxon>metagenomes</taxon>
        <taxon>ecological metagenomes</taxon>
    </lineage>
</organism>
<gene>
    <name evidence="3" type="ORF">METZ01_LOCUS358690</name>
</gene>
<sequence>ICELGATPVFVDCDDTFCMNVDLVEEKITEKTKALLPVHFTGYMVDMRKINHLSDKYGIPVIEDACQSILGAIDGKNAGTWGLAGAFSLHPLKNINVWSDGGVIVTNDAGLNEKLILLRNHGFKDRDTVVTMGYNSRLDTFQAVVGNWILPQAKAISDKRIANANYLDKGLCKLKEITIPPRPDGFRLVYHLYIVFAKDRDGLLNYCLEKGIEAKIHYPVPIYLQPALQSLKYKQGDFPVTDAHTKKIITFPCDQHLELSQLDYIIETVNDYYV</sequence>
<accession>A0A382S7E1</accession>
<reference evidence="3" key="1">
    <citation type="submission" date="2018-05" db="EMBL/GenBank/DDBJ databases">
        <authorList>
            <person name="Lanie J.A."/>
            <person name="Ng W.-L."/>
            <person name="Kazmierczak K.M."/>
            <person name="Andrzejewski T.M."/>
            <person name="Davidsen T.M."/>
            <person name="Wayne K.J."/>
            <person name="Tettelin H."/>
            <person name="Glass J.I."/>
            <person name="Rusch D."/>
            <person name="Podicherti R."/>
            <person name="Tsui H.-C.T."/>
            <person name="Winkler M.E."/>
        </authorList>
    </citation>
    <scope>NUCLEOTIDE SEQUENCE</scope>
</reference>
<dbReference type="InterPro" id="IPR015422">
    <property type="entry name" value="PyrdxlP-dep_Trfase_small"/>
</dbReference>
<dbReference type="EMBL" id="UINC01127003">
    <property type="protein sequence ID" value="SVD05836.1"/>
    <property type="molecule type" value="Genomic_DNA"/>
</dbReference>
<dbReference type="PANTHER" id="PTHR30244">
    <property type="entry name" value="TRANSAMINASE"/>
    <property type="match status" value="1"/>
</dbReference>
<feature type="non-terminal residue" evidence="3">
    <location>
        <position position="1"/>
    </location>
</feature>
<proteinExistence type="inferred from homology"/>
<dbReference type="CDD" id="cd00616">
    <property type="entry name" value="AHBA_syn"/>
    <property type="match status" value="1"/>
</dbReference>
<name>A0A382S7E1_9ZZZZ</name>
<dbReference type="GO" id="GO:0030170">
    <property type="term" value="F:pyridoxal phosphate binding"/>
    <property type="evidence" value="ECO:0007669"/>
    <property type="project" value="TreeGrafter"/>
</dbReference>
<comment type="similarity">
    <text evidence="2">Belongs to the DegT/DnrJ/EryC1 family.</text>
</comment>
<evidence type="ECO:0008006" key="4">
    <source>
        <dbReference type="Google" id="ProtNLM"/>
    </source>
</evidence>
<dbReference type="PANTHER" id="PTHR30244:SF36">
    <property type="entry name" value="3-OXO-GLUCOSE-6-PHOSPHATE:GLUTAMATE AMINOTRANSFERASE"/>
    <property type="match status" value="1"/>
</dbReference>
<keyword evidence="1" id="KW-0663">Pyridoxal phosphate</keyword>
<dbReference type="InterPro" id="IPR015421">
    <property type="entry name" value="PyrdxlP-dep_Trfase_major"/>
</dbReference>
<evidence type="ECO:0000256" key="2">
    <source>
        <dbReference type="ARBA" id="ARBA00037999"/>
    </source>
</evidence>
<dbReference type="GO" id="GO:0008483">
    <property type="term" value="F:transaminase activity"/>
    <property type="evidence" value="ECO:0007669"/>
    <property type="project" value="TreeGrafter"/>
</dbReference>
<dbReference type="Pfam" id="PF01041">
    <property type="entry name" value="DegT_DnrJ_EryC1"/>
    <property type="match status" value="1"/>
</dbReference>
<dbReference type="Gene3D" id="3.40.640.10">
    <property type="entry name" value="Type I PLP-dependent aspartate aminotransferase-like (Major domain)"/>
    <property type="match status" value="1"/>
</dbReference>
<dbReference type="GO" id="GO:0000271">
    <property type="term" value="P:polysaccharide biosynthetic process"/>
    <property type="evidence" value="ECO:0007669"/>
    <property type="project" value="TreeGrafter"/>
</dbReference>
<protein>
    <recommendedName>
        <fullName evidence="4">Transcriptional regulator</fullName>
    </recommendedName>
</protein>
<dbReference type="InterPro" id="IPR015424">
    <property type="entry name" value="PyrdxlP-dep_Trfase"/>
</dbReference>
<dbReference type="SUPFAM" id="SSF53383">
    <property type="entry name" value="PLP-dependent transferases"/>
    <property type="match status" value="1"/>
</dbReference>
<dbReference type="AlphaFoldDB" id="A0A382S7E1"/>